<dbReference type="Proteomes" id="UP000030907">
    <property type="component" value="Plasmid pSfKp5.2"/>
</dbReference>
<accession>A0A0A7PNJ2</accession>
<organism evidence="1 2">
    <name type="scientific">Sphingopyxis fribergensis</name>
    <dbReference type="NCBI Taxonomy" id="1515612"/>
    <lineage>
        <taxon>Bacteria</taxon>
        <taxon>Pseudomonadati</taxon>
        <taxon>Pseudomonadota</taxon>
        <taxon>Alphaproteobacteria</taxon>
        <taxon>Sphingomonadales</taxon>
        <taxon>Sphingomonadaceae</taxon>
        <taxon>Sphingopyxis</taxon>
    </lineage>
</organism>
<dbReference type="Pfam" id="PF06666">
    <property type="entry name" value="DUF1173"/>
    <property type="match status" value="1"/>
</dbReference>
<keyword evidence="2" id="KW-1185">Reference proteome</keyword>
<geneLocation type="plasmid" evidence="1 2">
    <name>pSfKp5.2</name>
</geneLocation>
<dbReference type="KEGG" id="sphk:SKP52_24045"/>
<dbReference type="RefSeq" id="WP_052182084.1">
    <property type="nucleotide sequence ID" value="NZ_CP009123.1"/>
</dbReference>
<evidence type="ECO:0000313" key="1">
    <source>
        <dbReference type="EMBL" id="AJA11651.1"/>
    </source>
</evidence>
<dbReference type="OrthoDB" id="7439415at2"/>
<name>A0A0A7PNJ2_9SPHN</name>
<dbReference type="HOGENOM" id="CLU_055770_1_0_5"/>
<gene>
    <name evidence="1" type="ORF">SKP52_24045</name>
</gene>
<dbReference type="InterPro" id="IPR009553">
    <property type="entry name" value="DUF1173"/>
</dbReference>
<keyword evidence="1" id="KW-0614">Plasmid</keyword>
<dbReference type="EMBL" id="CP009123">
    <property type="protein sequence ID" value="AJA11651.1"/>
    <property type="molecule type" value="Genomic_DNA"/>
</dbReference>
<protein>
    <submittedName>
        <fullName evidence="1">Uncharacterized protein</fullName>
    </submittedName>
</protein>
<sequence length="409" mass="46174">MQRYYVLDREMAAGEDGFEAMVARAYRLKQAVRCLCRRDIALDLYIAHRHGGHVLSRWPGTGPRHAPHCDHYEAPDHLTGLGQVLGSAIVDDIDNGVTTLKFGFPLSKGPARAAPASFTNDKPDVKATGQRLSMRGMLHFLWDRAQLTHWHPRMAGKRNWYIVRRQLLNAALGCKVRGDPLAQRLFVPETFRLEDKDAIAGRQDAELAIARSEPDRIMILIGEIRSIESARYGEKILIKHMPQRPFLMDADMARRFHKRFAAEEELWRSDDRDGSLIMAASFSMGASGLAQIFEMSVMPVTREWIPYERLEERMLVTQAIEEKRHFVKGMRVNLGLEMPIASLTLTDTGAEATAVYLAHNLPEPRYDEALEQLMRTQGVEHLTWRPGDCLQIAQSGSTPIKVAGTSTAH</sequence>
<dbReference type="AlphaFoldDB" id="A0A0A7PNJ2"/>
<reference evidence="1 2" key="1">
    <citation type="journal article" date="2015" name="Int. J. Syst. Evol. Microbiol.">
        <title>Description of Sphingopyxis fribergensis sp. nov. - a soil bacterium with the ability to degrade styrene and phenylacetic acid.</title>
        <authorList>
            <person name="Oelschlagel M."/>
            <person name="Ruckert C."/>
            <person name="Kalinowski J."/>
            <person name="Schmidt G."/>
            <person name="Schlomann M."/>
            <person name="Tischler D."/>
        </authorList>
    </citation>
    <scope>NUCLEOTIDE SEQUENCE [LARGE SCALE GENOMIC DNA]</scope>
    <source>
        <strain evidence="1 2">Kp5.2</strain>
        <plasmid evidence="1">pSfKp5.2</plasmid>
    </source>
</reference>
<evidence type="ECO:0000313" key="2">
    <source>
        <dbReference type="Proteomes" id="UP000030907"/>
    </source>
</evidence>
<proteinExistence type="predicted"/>